<sequence length="83" mass="9238">PHPGGYWAAEWIRAPSSPPTSLTVWRGSRRQSVPAPSPPPHQHSRRLPSTLTFTPPFSADFERPARLTARSEWSPPRTSCKAP</sequence>
<name>A0AAD6BC33_9TELE</name>
<dbReference type="EMBL" id="JAPTMU010000006">
    <property type="protein sequence ID" value="KAJ4941923.1"/>
    <property type="molecule type" value="Genomic_DNA"/>
</dbReference>
<dbReference type="AlphaFoldDB" id="A0AAD6BC33"/>
<accession>A0AAD6BC33</accession>
<organism evidence="3 4">
    <name type="scientific">Pogonophryne albipinna</name>
    <dbReference type="NCBI Taxonomy" id="1090488"/>
    <lineage>
        <taxon>Eukaryota</taxon>
        <taxon>Metazoa</taxon>
        <taxon>Chordata</taxon>
        <taxon>Craniata</taxon>
        <taxon>Vertebrata</taxon>
        <taxon>Euteleostomi</taxon>
        <taxon>Actinopterygii</taxon>
        <taxon>Neopterygii</taxon>
        <taxon>Teleostei</taxon>
        <taxon>Neoteleostei</taxon>
        <taxon>Acanthomorphata</taxon>
        <taxon>Eupercaria</taxon>
        <taxon>Perciformes</taxon>
        <taxon>Notothenioidei</taxon>
        <taxon>Pogonophryne</taxon>
    </lineage>
</organism>
<reference evidence="3" key="1">
    <citation type="submission" date="2022-11" db="EMBL/GenBank/DDBJ databases">
        <title>Chromosome-level genome of Pogonophryne albipinna.</title>
        <authorList>
            <person name="Jo E."/>
        </authorList>
    </citation>
    <scope>NUCLEOTIDE SEQUENCE</scope>
    <source>
        <strain evidence="3">SGF0006</strain>
        <tissue evidence="3">Muscle</tissue>
    </source>
</reference>
<comment type="caution">
    <text evidence="3">The sequence shown here is derived from an EMBL/GenBank/DDBJ whole genome shotgun (WGS) entry which is preliminary data.</text>
</comment>
<dbReference type="EMBL" id="JAPTMU010000006">
    <property type="protein sequence ID" value="KAJ4941924.1"/>
    <property type="molecule type" value="Genomic_DNA"/>
</dbReference>
<evidence type="ECO:0000313" key="3">
    <source>
        <dbReference type="EMBL" id="KAJ4941924.1"/>
    </source>
</evidence>
<gene>
    <name evidence="2" type="ORF">JOQ06_011795</name>
    <name evidence="3" type="ORF">JOQ06_011796</name>
</gene>
<feature type="region of interest" description="Disordered" evidence="1">
    <location>
        <begin position="15"/>
        <end position="83"/>
    </location>
</feature>
<keyword evidence="4" id="KW-1185">Reference proteome</keyword>
<proteinExistence type="predicted"/>
<feature type="non-terminal residue" evidence="3">
    <location>
        <position position="1"/>
    </location>
</feature>
<evidence type="ECO:0000313" key="4">
    <source>
        <dbReference type="Proteomes" id="UP001219934"/>
    </source>
</evidence>
<evidence type="ECO:0000313" key="2">
    <source>
        <dbReference type="EMBL" id="KAJ4941923.1"/>
    </source>
</evidence>
<dbReference type="Proteomes" id="UP001219934">
    <property type="component" value="Unassembled WGS sequence"/>
</dbReference>
<evidence type="ECO:0000256" key="1">
    <source>
        <dbReference type="SAM" id="MobiDB-lite"/>
    </source>
</evidence>
<protein>
    <submittedName>
        <fullName evidence="3">Uncharacterized protein</fullName>
    </submittedName>
</protein>
<feature type="non-terminal residue" evidence="3">
    <location>
        <position position="83"/>
    </location>
</feature>